<feature type="domain" description="Glycosyl transferase family 1" evidence="2">
    <location>
        <begin position="320"/>
        <end position="476"/>
    </location>
</feature>
<evidence type="ECO:0000313" key="4">
    <source>
        <dbReference type="Proteomes" id="UP001317322"/>
    </source>
</evidence>
<dbReference type="PANTHER" id="PTHR46401:SF2">
    <property type="entry name" value="GLYCOSYLTRANSFERASE WBBK-RELATED"/>
    <property type="match status" value="1"/>
</dbReference>
<dbReference type="CDD" id="cd03809">
    <property type="entry name" value="GT4_MtfB-like"/>
    <property type="match status" value="1"/>
</dbReference>
<evidence type="ECO:0000259" key="2">
    <source>
        <dbReference type="Pfam" id="PF00534"/>
    </source>
</evidence>
<keyword evidence="1" id="KW-0808">Transferase</keyword>
<dbReference type="PANTHER" id="PTHR46401">
    <property type="entry name" value="GLYCOSYLTRANSFERASE WBBK-RELATED"/>
    <property type="match status" value="1"/>
</dbReference>
<dbReference type="EMBL" id="CP101989">
    <property type="protein sequence ID" value="UUI63915.1"/>
    <property type="molecule type" value="Genomic_DNA"/>
</dbReference>
<dbReference type="InterPro" id="IPR001296">
    <property type="entry name" value="Glyco_trans_1"/>
</dbReference>
<dbReference type="SUPFAM" id="SSF53756">
    <property type="entry name" value="UDP-Glycosyltransferase/glycogen phosphorylase"/>
    <property type="match status" value="1"/>
</dbReference>
<sequence length="514" mass="54312">MSTEAEVRRAVRALTGGSPAATGARARLATVVRTLSGQEPPTDPRGLVASFDDLLAGAAPDATWLTLAVLQGAMPRDAEVLAHVRAVALDGPLTGFADVLAGPRAPWRRAVAGRDVEVLSDVVLVDLAHTSRTSLATGIQRVARQTARRWADAHDVVLVGWTADGRALRRLTPDEVRVALHGGPVPSRALATDRVVLPWRATYVLPELATEQERTERILALARWSGSRTGVVGFDCVPITSAETIGTGMGAAFAQNLAAVRHMDRVATISHAAAGEYRGWRRMLTGAGLDGPEIAPVVLPVEAQPASAEDVRRARSRFAADGLPVALCVGSHEPRKNHLAVLQAAELAWRSGSRFRLLFVGGNAWGSQTFERRLKELAAAGRPVSAVSALSDDELWALYALARFVVFPSLNEGFGLPVAEAIATGTPVLTSDFGSMREIAEGRGGLLVDPRDDVALARGLRRLADDDELLASLTAEAVASPARTWDEYAAQTWDYLVAGTAAGTTTGAVGTARG</sequence>
<keyword evidence="4" id="KW-1185">Reference proteome</keyword>
<name>A0ABY5K1N2_9CELL</name>
<dbReference type="Pfam" id="PF00534">
    <property type="entry name" value="Glycos_transf_1"/>
    <property type="match status" value="1"/>
</dbReference>
<organism evidence="3 4">
    <name type="scientific">Cellulomonas wangsupingiae</name>
    <dbReference type="NCBI Taxonomy" id="2968085"/>
    <lineage>
        <taxon>Bacteria</taxon>
        <taxon>Bacillati</taxon>
        <taxon>Actinomycetota</taxon>
        <taxon>Actinomycetes</taxon>
        <taxon>Micrococcales</taxon>
        <taxon>Cellulomonadaceae</taxon>
        <taxon>Cellulomonas</taxon>
    </lineage>
</organism>
<dbReference type="Proteomes" id="UP001317322">
    <property type="component" value="Chromosome"/>
</dbReference>
<accession>A0ABY5K1N2</accession>
<gene>
    <name evidence="3" type="ORF">NP075_12320</name>
</gene>
<dbReference type="Gene3D" id="3.40.50.2000">
    <property type="entry name" value="Glycogen Phosphorylase B"/>
    <property type="match status" value="1"/>
</dbReference>
<evidence type="ECO:0000313" key="3">
    <source>
        <dbReference type="EMBL" id="UUI63915.1"/>
    </source>
</evidence>
<proteinExistence type="predicted"/>
<dbReference type="RefSeq" id="WP_227565459.1">
    <property type="nucleotide sequence ID" value="NZ_CP101989.1"/>
</dbReference>
<evidence type="ECO:0000256" key="1">
    <source>
        <dbReference type="ARBA" id="ARBA00022679"/>
    </source>
</evidence>
<reference evidence="3 4" key="1">
    <citation type="submission" date="2022-07" db="EMBL/GenBank/DDBJ databases">
        <title>Novel species in genus cellulomonas.</title>
        <authorList>
            <person name="Ye L."/>
        </authorList>
    </citation>
    <scope>NUCLEOTIDE SEQUENCE [LARGE SCALE GENOMIC DNA]</scope>
    <source>
        <strain evidence="4">zg-Y908</strain>
    </source>
</reference>
<protein>
    <submittedName>
        <fullName evidence="3">Glycosyltransferase family 4 protein</fullName>
    </submittedName>
</protein>